<protein>
    <recommendedName>
        <fullName evidence="4">Anti-sigma factor</fullName>
    </recommendedName>
</protein>
<evidence type="ECO:0000313" key="2">
    <source>
        <dbReference type="EMBL" id="SFF48563.1"/>
    </source>
</evidence>
<keyword evidence="1" id="KW-1133">Transmembrane helix</keyword>
<dbReference type="EMBL" id="FONW01000007">
    <property type="protein sequence ID" value="SFF48563.1"/>
    <property type="molecule type" value="Genomic_DNA"/>
</dbReference>
<evidence type="ECO:0000256" key="1">
    <source>
        <dbReference type="SAM" id="Phobius"/>
    </source>
</evidence>
<name>A0A1I2J3W6_9BACT</name>
<keyword evidence="3" id="KW-1185">Reference proteome</keyword>
<gene>
    <name evidence="2" type="ORF">SAMN05216283_107146</name>
</gene>
<accession>A0A1I2J3W6</accession>
<dbReference type="AlphaFoldDB" id="A0A1I2J3W6"/>
<dbReference type="RefSeq" id="WP_093920481.1">
    <property type="nucleotide sequence ID" value="NZ_FONW01000007.1"/>
</dbReference>
<dbReference type="Proteomes" id="UP000198964">
    <property type="component" value="Unassembled WGS sequence"/>
</dbReference>
<sequence>MNDLLEKTIRENKQALEEDAPMGHFERFEAKLDQELHHKKQFNRKIYLQIAAAVIFVLLLGNQLRMYFSTEKELAPVTLASVSEEYGEVEFYFTSSIDQSMQQWEKLIADGYISEANQQMMEKEMKEFDQMEAQLQEELQANPDDERVINAMLEYYQAKLSVITLIIDKLKEVKQQKMTDNETQV</sequence>
<proteinExistence type="predicted"/>
<organism evidence="2 3">
    <name type="scientific">Sunxiuqinia elliptica</name>
    <dbReference type="NCBI Taxonomy" id="655355"/>
    <lineage>
        <taxon>Bacteria</taxon>
        <taxon>Pseudomonadati</taxon>
        <taxon>Bacteroidota</taxon>
        <taxon>Bacteroidia</taxon>
        <taxon>Marinilabiliales</taxon>
        <taxon>Prolixibacteraceae</taxon>
        <taxon>Sunxiuqinia</taxon>
    </lineage>
</organism>
<keyword evidence="1" id="KW-0472">Membrane</keyword>
<reference evidence="2 3" key="1">
    <citation type="submission" date="2016-10" db="EMBL/GenBank/DDBJ databases">
        <authorList>
            <person name="de Groot N.N."/>
        </authorList>
    </citation>
    <scope>NUCLEOTIDE SEQUENCE [LARGE SCALE GENOMIC DNA]</scope>
    <source>
        <strain evidence="2 3">CGMCC 1.9156</strain>
    </source>
</reference>
<evidence type="ECO:0000313" key="3">
    <source>
        <dbReference type="Proteomes" id="UP000198964"/>
    </source>
</evidence>
<feature type="transmembrane region" description="Helical" evidence="1">
    <location>
        <begin position="46"/>
        <end position="68"/>
    </location>
</feature>
<evidence type="ECO:0008006" key="4">
    <source>
        <dbReference type="Google" id="ProtNLM"/>
    </source>
</evidence>
<keyword evidence="1" id="KW-0812">Transmembrane</keyword>
<dbReference type="STRING" id="655355.SAMN05216283_107146"/>